<dbReference type="EMBL" id="GBXM01093164">
    <property type="protein sequence ID" value="JAH15413.1"/>
    <property type="molecule type" value="Transcribed_RNA"/>
</dbReference>
<evidence type="ECO:0000313" key="1">
    <source>
        <dbReference type="EMBL" id="JAH15413.1"/>
    </source>
</evidence>
<accession>A0A0E9QH29</accession>
<reference evidence="1" key="2">
    <citation type="journal article" date="2015" name="Fish Shellfish Immunol.">
        <title>Early steps in the European eel (Anguilla anguilla)-Vibrio vulnificus interaction in the gills: Role of the RtxA13 toxin.</title>
        <authorList>
            <person name="Callol A."/>
            <person name="Pajuelo D."/>
            <person name="Ebbesson L."/>
            <person name="Teles M."/>
            <person name="MacKenzie S."/>
            <person name="Amaro C."/>
        </authorList>
    </citation>
    <scope>NUCLEOTIDE SEQUENCE</scope>
</reference>
<organism evidence="1">
    <name type="scientific">Anguilla anguilla</name>
    <name type="common">European freshwater eel</name>
    <name type="synonym">Muraena anguilla</name>
    <dbReference type="NCBI Taxonomy" id="7936"/>
    <lineage>
        <taxon>Eukaryota</taxon>
        <taxon>Metazoa</taxon>
        <taxon>Chordata</taxon>
        <taxon>Craniata</taxon>
        <taxon>Vertebrata</taxon>
        <taxon>Euteleostomi</taxon>
        <taxon>Actinopterygii</taxon>
        <taxon>Neopterygii</taxon>
        <taxon>Teleostei</taxon>
        <taxon>Anguilliformes</taxon>
        <taxon>Anguillidae</taxon>
        <taxon>Anguilla</taxon>
    </lineage>
</organism>
<proteinExistence type="predicted"/>
<name>A0A0E9QH29_ANGAN</name>
<protein>
    <submittedName>
        <fullName evidence="1">Uncharacterized protein</fullName>
    </submittedName>
</protein>
<reference evidence="1" key="1">
    <citation type="submission" date="2014-11" db="EMBL/GenBank/DDBJ databases">
        <authorList>
            <person name="Amaro Gonzalez C."/>
        </authorList>
    </citation>
    <scope>NUCLEOTIDE SEQUENCE</scope>
</reference>
<dbReference type="AlphaFoldDB" id="A0A0E9QH29"/>
<sequence>MVLHCSSPSVSFTIVSW</sequence>